<evidence type="ECO:0000256" key="1">
    <source>
        <dbReference type="PROSITE-ProRule" id="PRU00169"/>
    </source>
</evidence>
<dbReference type="InterPro" id="IPR011006">
    <property type="entry name" value="CheY-like_superfamily"/>
</dbReference>
<feature type="domain" description="Response regulatory" evidence="3">
    <location>
        <begin position="172"/>
        <end position="222"/>
    </location>
</feature>
<sequence length="222" mass="23851">PGRQRGENAAHQSPADVQRAGLARADAGRRPRHQHGAAPGAGKPAPAPEPAARAPGSRAGGPGRRAPPHGRKPAQRPGPAAVRRQAPEHHEARPRLRCLARSRNPARLAGAARRRQRPGLRARRLHHRHRPQNPAQSRRFARGHRTLILQARAGHAAATPHSARPSSPAMTRLFIVDDHAVLRNGLHALLSQEPDIELVGAAANGQELLDQLPDVPTDVVLL</sequence>
<gene>
    <name evidence="4" type="ORF">Tci_859055</name>
</gene>
<comment type="caution">
    <text evidence="4">The sequence shown here is derived from an EMBL/GenBank/DDBJ whole genome shotgun (WGS) entry which is preliminary data.</text>
</comment>
<feature type="non-terminal residue" evidence="4">
    <location>
        <position position="222"/>
    </location>
</feature>
<dbReference type="InterPro" id="IPR001789">
    <property type="entry name" value="Sig_transdc_resp-reg_receiver"/>
</dbReference>
<evidence type="ECO:0000256" key="2">
    <source>
        <dbReference type="SAM" id="MobiDB-lite"/>
    </source>
</evidence>
<dbReference type="EMBL" id="BKCJ011108579">
    <property type="protein sequence ID" value="GFC87085.1"/>
    <property type="molecule type" value="Genomic_DNA"/>
</dbReference>
<evidence type="ECO:0000259" key="3">
    <source>
        <dbReference type="PROSITE" id="PS50110"/>
    </source>
</evidence>
<dbReference type="GO" id="GO:0000160">
    <property type="term" value="P:phosphorelay signal transduction system"/>
    <property type="evidence" value="ECO:0007669"/>
    <property type="project" value="InterPro"/>
</dbReference>
<organism evidence="4">
    <name type="scientific">Tanacetum cinerariifolium</name>
    <name type="common">Dalmatian daisy</name>
    <name type="synonym">Chrysanthemum cinerariifolium</name>
    <dbReference type="NCBI Taxonomy" id="118510"/>
    <lineage>
        <taxon>Eukaryota</taxon>
        <taxon>Viridiplantae</taxon>
        <taxon>Streptophyta</taxon>
        <taxon>Embryophyta</taxon>
        <taxon>Tracheophyta</taxon>
        <taxon>Spermatophyta</taxon>
        <taxon>Magnoliopsida</taxon>
        <taxon>eudicotyledons</taxon>
        <taxon>Gunneridae</taxon>
        <taxon>Pentapetalae</taxon>
        <taxon>asterids</taxon>
        <taxon>campanulids</taxon>
        <taxon>Asterales</taxon>
        <taxon>Asteraceae</taxon>
        <taxon>Asteroideae</taxon>
        <taxon>Anthemideae</taxon>
        <taxon>Anthemidinae</taxon>
        <taxon>Tanacetum</taxon>
    </lineage>
</organism>
<feature type="region of interest" description="Disordered" evidence="2">
    <location>
        <begin position="1"/>
        <end position="120"/>
    </location>
</feature>
<feature type="compositionally biased region" description="Basic and acidic residues" evidence="2">
    <location>
        <begin position="85"/>
        <end position="94"/>
    </location>
</feature>
<dbReference type="PROSITE" id="PS50110">
    <property type="entry name" value="RESPONSE_REGULATORY"/>
    <property type="match status" value="1"/>
</dbReference>
<evidence type="ECO:0000313" key="4">
    <source>
        <dbReference type="EMBL" id="GFC87085.1"/>
    </source>
</evidence>
<dbReference type="SUPFAM" id="SSF52172">
    <property type="entry name" value="CheY-like"/>
    <property type="match status" value="1"/>
</dbReference>
<feature type="non-terminal residue" evidence="4">
    <location>
        <position position="1"/>
    </location>
</feature>
<comment type="caution">
    <text evidence="1">Lacks conserved residue(s) required for the propagation of feature annotation.</text>
</comment>
<feature type="compositionally biased region" description="Low complexity" evidence="2">
    <location>
        <begin position="36"/>
        <end position="57"/>
    </location>
</feature>
<dbReference type="AlphaFoldDB" id="A0A699RM35"/>
<proteinExistence type="predicted"/>
<accession>A0A699RM35</accession>
<name>A0A699RM35_TANCI</name>
<reference evidence="4" key="1">
    <citation type="journal article" date="2019" name="Sci. Rep.">
        <title>Draft genome of Tanacetum cinerariifolium, the natural source of mosquito coil.</title>
        <authorList>
            <person name="Yamashiro T."/>
            <person name="Shiraishi A."/>
            <person name="Satake H."/>
            <person name="Nakayama K."/>
        </authorList>
    </citation>
    <scope>NUCLEOTIDE SEQUENCE</scope>
</reference>
<protein>
    <recommendedName>
        <fullName evidence="3">Response regulatory domain-containing protein</fullName>
    </recommendedName>
</protein>
<dbReference type="Gene3D" id="3.40.50.2300">
    <property type="match status" value="1"/>
</dbReference>